<feature type="region of interest" description="Disordered" evidence="1">
    <location>
        <begin position="68"/>
        <end position="115"/>
    </location>
</feature>
<organism evidence="2 3">
    <name type="scientific">Setaria digitata</name>
    <dbReference type="NCBI Taxonomy" id="48799"/>
    <lineage>
        <taxon>Eukaryota</taxon>
        <taxon>Metazoa</taxon>
        <taxon>Ecdysozoa</taxon>
        <taxon>Nematoda</taxon>
        <taxon>Chromadorea</taxon>
        <taxon>Rhabditida</taxon>
        <taxon>Spirurina</taxon>
        <taxon>Spiruromorpha</taxon>
        <taxon>Filarioidea</taxon>
        <taxon>Setariidae</taxon>
        <taxon>Setaria</taxon>
    </lineage>
</organism>
<protein>
    <submittedName>
        <fullName evidence="3">Uncharacterized protein</fullName>
    </submittedName>
</protein>
<sequence>MKLSTIINRSNITAKEQLGTHTHTQTKLEIFNPARDAWIRALAWLQRAIRMEHRAVIVEGKSEIVKEIPARSMVRESRAEGRGQNKHRTDGRRQPYPTTPPSPSSSSSPSPCRRHRHLDHHYRCIPAATVCAPSICATALPMT</sequence>
<feature type="compositionally biased region" description="Basic and acidic residues" evidence="1">
    <location>
        <begin position="68"/>
        <end position="93"/>
    </location>
</feature>
<keyword evidence="2" id="KW-1185">Reference proteome</keyword>
<accession>A0A915Q7H1</accession>
<evidence type="ECO:0000313" key="3">
    <source>
        <dbReference type="WBParaSite" id="sdigi.contig80.g3829.t1"/>
    </source>
</evidence>
<proteinExistence type="predicted"/>
<evidence type="ECO:0000313" key="2">
    <source>
        <dbReference type="Proteomes" id="UP000887581"/>
    </source>
</evidence>
<dbReference type="Proteomes" id="UP000887581">
    <property type="component" value="Unplaced"/>
</dbReference>
<reference evidence="3" key="1">
    <citation type="submission" date="2022-11" db="UniProtKB">
        <authorList>
            <consortium name="WormBaseParasite"/>
        </authorList>
    </citation>
    <scope>IDENTIFICATION</scope>
</reference>
<dbReference type="WBParaSite" id="sdigi.contig80.g3829.t1">
    <property type="protein sequence ID" value="sdigi.contig80.g3829.t1"/>
    <property type="gene ID" value="sdigi.contig80.g3829"/>
</dbReference>
<name>A0A915Q7H1_9BILA</name>
<dbReference type="AlphaFoldDB" id="A0A915Q7H1"/>
<evidence type="ECO:0000256" key="1">
    <source>
        <dbReference type="SAM" id="MobiDB-lite"/>
    </source>
</evidence>